<keyword evidence="2" id="KW-1185">Reference proteome</keyword>
<dbReference type="AlphaFoldDB" id="A0A1H7J1I4"/>
<accession>A0A1H7J1I4</accession>
<sequence>MKKYISLLLVFTIIISFVGCGKSSEVGDVDVDLTTMSSTMVYSYVADMLANPSNYKGQLVRMKGDSNTTHGGTHSCIVYDALGCCTEGIEYLLPEDEEYPDDGKGITVVGTFATYTKGEGKYFVLIDAVIE</sequence>
<protein>
    <recommendedName>
        <fullName evidence="3">Lipoprotein</fullName>
    </recommendedName>
</protein>
<dbReference type="PROSITE" id="PS51257">
    <property type="entry name" value="PROKAR_LIPOPROTEIN"/>
    <property type="match status" value="1"/>
</dbReference>
<evidence type="ECO:0008006" key="3">
    <source>
        <dbReference type="Google" id="ProtNLM"/>
    </source>
</evidence>
<dbReference type="EMBL" id="FNZX01000008">
    <property type="protein sequence ID" value="SEK67707.1"/>
    <property type="molecule type" value="Genomic_DNA"/>
</dbReference>
<dbReference type="Proteomes" id="UP000182321">
    <property type="component" value="Unassembled WGS sequence"/>
</dbReference>
<proteinExistence type="predicted"/>
<dbReference type="RefSeq" id="WP_143063567.1">
    <property type="nucleotide sequence ID" value="NZ_FNZX01000008.1"/>
</dbReference>
<reference evidence="2" key="1">
    <citation type="submission" date="2016-10" db="EMBL/GenBank/DDBJ databases">
        <authorList>
            <person name="Varghese N."/>
        </authorList>
    </citation>
    <scope>NUCLEOTIDE SEQUENCE [LARGE SCALE GENOMIC DNA]</scope>
    <source>
        <strain evidence="2">ACV-9</strain>
    </source>
</reference>
<organism evidence="1 2">
    <name type="scientific">Pseudobutyrivibrio ruminis</name>
    <dbReference type="NCBI Taxonomy" id="46206"/>
    <lineage>
        <taxon>Bacteria</taxon>
        <taxon>Bacillati</taxon>
        <taxon>Bacillota</taxon>
        <taxon>Clostridia</taxon>
        <taxon>Lachnospirales</taxon>
        <taxon>Lachnospiraceae</taxon>
        <taxon>Pseudobutyrivibrio</taxon>
    </lineage>
</organism>
<evidence type="ECO:0000313" key="2">
    <source>
        <dbReference type="Proteomes" id="UP000182321"/>
    </source>
</evidence>
<name>A0A1H7J1I4_9FIRM</name>
<gene>
    <name evidence="1" type="ORF">SAMN02910377_01532</name>
</gene>
<evidence type="ECO:0000313" key="1">
    <source>
        <dbReference type="EMBL" id="SEK67707.1"/>
    </source>
</evidence>